<gene>
    <name evidence="2" type="ordered locus">Ocepr_2388</name>
</gene>
<proteinExistence type="predicted"/>
<dbReference type="EMBL" id="CP002362">
    <property type="protein sequence ID" value="ADR37836.1"/>
    <property type="molecule type" value="Genomic_DNA"/>
</dbReference>
<evidence type="ECO:0000313" key="2">
    <source>
        <dbReference type="EMBL" id="ADR37836.1"/>
    </source>
</evidence>
<dbReference type="RefSeq" id="WP_013449815.1">
    <property type="nucleotide sequence ID" value="NC_014753.1"/>
</dbReference>
<reference evidence="2 3" key="2">
    <citation type="journal article" date="2011" name="Stand. Genomic Sci.">
        <title>Complete genome sequence of Oceanithermus profundus type strain (506).</title>
        <authorList>
            <person name="Pati A."/>
            <person name="Zhang X."/>
            <person name="Lapidus A."/>
            <person name="Nolan M."/>
            <person name="Lucas S."/>
            <person name="Del Rio T.G."/>
            <person name="Tice H."/>
            <person name="Cheng J.F."/>
            <person name="Tapia R."/>
            <person name="Han C."/>
            <person name="Goodwin L."/>
            <person name="Pitluck S."/>
            <person name="Liolios K."/>
            <person name="Pagani I."/>
            <person name="Ivanova N."/>
            <person name="Mavromatis K."/>
            <person name="Chen A."/>
            <person name="Palaniappan K."/>
            <person name="Hauser L."/>
            <person name="Jeffries C.D."/>
            <person name="Brambilla E.M."/>
            <person name="Rohl A."/>
            <person name="Mwirichia R."/>
            <person name="Rohde M."/>
            <person name="Tindall B.J."/>
            <person name="Sikorski J."/>
            <person name="Wirth R."/>
            <person name="Goker M."/>
            <person name="Woyke T."/>
            <person name="Detter J.C."/>
            <person name="Bristow J."/>
            <person name="Eisen J.A."/>
            <person name="Markowitz V."/>
            <person name="Hugenholtz P."/>
            <person name="Kyrpides N.C."/>
            <person name="Klenk H.P."/>
            <person name="Land M."/>
        </authorList>
    </citation>
    <scope>NUCLEOTIDE SEQUENCE [LARGE SCALE GENOMIC DNA]</scope>
    <source>
        <strain evidence="3">DSM 14977 / NBRC 100410 / VKM B-2274 / 506</strain>
        <plasmid evidence="3">Plasmid pOCEPR01</plasmid>
    </source>
</reference>
<dbReference type="eggNOG" id="ENOG50343AE">
    <property type="taxonomic scope" value="Bacteria"/>
</dbReference>
<geneLocation type="plasmid" evidence="2 3">
    <name>pOCEPR01</name>
</geneLocation>
<keyword evidence="2" id="KW-0614">Plasmid</keyword>
<sequence>MHETTADTISHLATNAPQDWPPIPFNEDAKSLTKLHLLTALEAGLRTAPGFRVSAQEHLEFFDRGMLRIDAVVEGPSGRWPVFLYPEANEAAARHFLAVTRYRPLSHRIGSPVYLARTPLPNVEQALSLNEVLRMDQLPLALSPFPQPGRYAMWFASPNDPVFTTSPVVGLIDDYYRRTRGLEGRLFAEFLVDAEITKGLDEALATVHQLGSRRFIATAVGPSGGTVAISYTTDRGLRIHVHERYAAPEYLTAVWRMMLLFARARLPKADPAAAARSEPYRWWRRTRRRAAEQATQLNMIQAVGNLKVQGG</sequence>
<evidence type="ECO:0000256" key="1">
    <source>
        <dbReference type="SAM" id="MobiDB-lite"/>
    </source>
</evidence>
<keyword evidence="3" id="KW-1185">Reference proteome</keyword>
<reference evidence="3" key="1">
    <citation type="submission" date="2010-11" db="EMBL/GenBank/DDBJ databases">
        <title>The complete sequence of plasmid of Oceanithermus profundus DSM 14977.</title>
        <authorList>
            <consortium name="US DOE Joint Genome Institute (JGI-PGF)"/>
            <person name="Lucas S."/>
            <person name="Copeland A."/>
            <person name="Lapidus A."/>
            <person name="Bruce D."/>
            <person name="Goodwin L."/>
            <person name="Pitluck S."/>
            <person name="Kyrpides N."/>
            <person name="Mavromatis K."/>
            <person name="Pagani I."/>
            <person name="Ivanova N."/>
            <person name="Zhang X."/>
            <person name="Brettin T."/>
            <person name="Detter J.C."/>
            <person name="Tapia R."/>
            <person name="Han C."/>
            <person name="Land M."/>
            <person name="Hauser L."/>
            <person name="Markowitz V."/>
            <person name="Cheng J.-F."/>
            <person name="Hugenholtz P."/>
            <person name="Woyke T."/>
            <person name="Wu D."/>
            <person name="Tindall B."/>
            <person name="Faehnrich R."/>
            <person name="Brambilla E."/>
            <person name="Klenk H.-P."/>
            <person name="Eisen J.A."/>
        </authorList>
    </citation>
    <scope>NUCLEOTIDE SEQUENCE [LARGE SCALE GENOMIC DNA]</scope>
    <source>
        <strain evidence="3">DSM 14977 / NBRC 100410 / VKM B-2274 / 506</strain>
        <plasmid evidence="3">Plasmid pOCEPR01</plasmid>
    </source>
</reference>
<dbReference type="Proteomes" id="UP000008722">
    <property type="component" value="Plasmid pOCEPR01"/>
</dbReference>
<name>E4UAQ7_OCEP5</name>
<feature type="compositionally biased region" description="Polar residues" evidence="1">
    <location>
        <begin position="1"/>
        <end position="17"/>
    </location>
</feature>
<evidence type="ECO:0000313" key="3">
    <source>
        <dbReference type="Proteomes" id="UP000008722"/>
    </source>
</evidence>
<feature type="region of interest" description="Disordered" evidence="1">
    <location>
        <begin position="1"/>
        <end position="23"/>
    </location>
</feature>
<dbReference type="AlphaFoldDB" id="E4UAQ7"/>
<dbReference type="OrthoDB" id="24500at2"/>
<organism evidence="2 3">
    <name type="scientific">Oceanithermus profundus (strain DSM 14977 / NBRC 100410 / VKM B-2274 / 506)</name>
    <dbReference type="NCBI Taxonomy" id="670487"/>
    <lineage>
        <taxon>Bacteria</taxon>
        <taxon>Thermotogati</taxon>
        <taxon>Deinococcota</taxon>
        <taxon>Deinococci</taxon>
        <taxon>Thermales</taxon>
        <taxon>Thermaceae</taxon>
        <taxon>Oceanithermus</taxon>
    </lineage>
</organism>
<dbReference type="HOGENOM" id="CLU_911563_0_0_0"/>
<dbReference type="KEGG" id="opr:Ocepr_2388"/>
<protein>
    <submittedName>
        <fullName evidence="2">Uncharacterized protein</fullName>
    </submittedName>
</protein>
<accession>E4UAQ7</accession>